<proteinExistence type="inferred from homology"/>
<dbReference type="EMBL" id="BMLQ01000001">
    <property type="protein sequence ID" value="GGO39971.1"/>
    <property type="molecule type" value="Genomic_DNA"/>
</dbReference>
<evidence type="ECO:0000256" key="2">
    <source>
        <dbReference type="SAM" id="MobiDB-lite"/>
    </source>
</evidence>
<reference evidence="5" key="1">
    <citation type="journal article" date="2019" name="Int. J. Syst. Evol. Microbiol.">
        <title>The Global Catalogue of Microorganisms (GCM) 10K type strain sequencing project: providing services to taxonomists for standard genome sequencing and annotation.</title>
        <authorList>
            <consortium name="The Broad Institute Genomics Platform"/>
            <consortium name="The Broad Institute Genome Sequencing Center for Infectious Disease"/>
            <person name="Wu L."/>
            <person name="Ma J."/>
        </authorList>
    </citation>
    <scope>NUCLEOTIDE SEQUENCE [LARGE SCALE GENOMIC DNA]</scope>
    <source>
        <strain evidence="5">CGMCC 1.7064</strain>
    </source>
</reference>
<evidence type="ECO:0000313" key="4">
    <source>
        <dbReference type="EMBL" id="GGO39971.1"/>
    </source>
</evidence>
<dbReference type="PANTHER" id="PTHR11895:SF7">
    <property type="entry name" value="GLUTAMYL-TRNA(GLN) AMIDOTRANSFERASE SUBUNIT A, MITOCHONDRIAL"/>
    <property type="match status" value="1"/>
</dbReference>
<dbReference type="SUPFAM" id="SSF75304">
    <property type="entry name" value="Amidase signature (AS) enzymes"/>
    <property type="match status" value="1"/>
</dbReference>
<comment type="similarity">
    <text evidence="1">Belongs to the amidase family.</text>
</comment>
<name>A0ABQ2LM32_9MICC</name>
<dbReference type="InterPro" id="IPR036928">
    <property type="entry name" value="AS_sf"/>
</dbReference>
<feature type="domain" description="Amidase" evidence="3">
    <location>
        <begin position="54"/>
        <end position="478"/>
    </location>
</feature>
<evidence type="ECO:0000256" key="1">
    <source>
        <dbReference type="ARBA" id="ARBA00009199"/>
    </source>
</evidence>
<keyword evidence="5" id="KW-1185">Reference proteome</keyword>
<dbReference type="PIRSF" id="PIRSF001221">
    <property type="entry name" value="Amidase_fungi"/>
    <property type="match status" value="1"/>
</dbReference>
<dbReference type="InterPro" id="IPR020556">
    <property type="entry name" value="Amidase_CS"/>
</dbReference>
<evidence type="ECO:0000259" key="3">
    <source>
        <dbReference type="Pfam" id="PF01425"/>
    </source>
</evidence>
<evidence type="ECO:0000313" key="5">
    <source>
        <dbReference type="Proteomes" id="UP000642509"/>
    </source>
</evidence>
<protein>
    <submittedName>
        <fullName evidence="4">Amidase</fullName>
    </submittedName>
</protein>
<dbReference type="NCBIfam" id="NF004815">
    <property type="entry name" value="PRK06169.1"/>
    <property type="match status" value="1"/>
</dbReference>
<dbReference type="InterPro" id="IPR000120">
    <property type="entry name" value="Amidase"/>
</dbReference>
<dbReference type="InterPro" id="IPR023631">
    <property type="entry name" value="Amidase_dom"/>
</dbReference>
<gene>
    <name evidence="4" type="primary">amiE</name>
    <name evidence="4" type="ORF">GCM10010977_01460</name>
</gene>
<sequence length="490" mass="51924">MRGRDGREPERPRSRPDDVAEHHVTYRELQMDPTQMTAVELVAAYGSRSLSPVEATTAILDRIGTADGELGAYCLVDGDRALDQARASEARWLSDHPQGLLDGVPVSIKDIFLTDGWPTLRGSRSIDTDQPWTVDSPVAARLRADGMVFLGKTTTPELAWKAVTDSPLTGITRNPADPRLTAGGSSGGSAAAVAAGMGPCSVGTDGGGSVRIPASFCGIVGFKPTHGRIPLYPASPFGPLAHAGPMTRTVEDAALMMDILALPDPRDPTSLAPPQRTFRGEFNREVAGLHVAYSRDLGYATVDGEVAAVVDAVVRRIDEAGLPVTEADPGFTDPIEAFEVLWASGAATLLDTMAASSPGTREKVDPGLGRVWDRGETISAVEYLRARDVAAQAGITMGSFHEEHNVLLTPAVGIPAFEAGHEVPPGSGLERWPQWATFSFPFNLTQQPAISIPVGVTAAGLPVGLQIVGPRHSDDLVLAVARFVEWLLEQ</sequence>
<dbReference type="PROSITE" id="PS00571">
    <property type="entry name" value="AMIDASES"/>
    <property type="match status" value="1"/>
</dbReference>
<dbReference type="PANTHER" id="PTHR11895">
    <property type="entry name" value="TRANSAMIDASE"/>
    <property type="match status" value="1"/>
</dbReference>
<comment type="caution">
    <text evidence="4">The sequence shown here is derived from an EMBL/GenBank/DDBJ whole genome shotgun (WGS) entry which is preliminary data.</text>
</comment>
<accession>A0ABQ2LM32</accession>
<organism evidence="4 5">
    <name type="scientific">Citricoccus zhacaiensis</name>
    <dbReference type="NCBI Taxonomy" id="489142"/>
    <lineage>
        <taxon>Bacteria</taxon>
        <taxon>Bacillati</taxon>
        <taxon>Actinomycetota</taxon>
        <taxon>Actinomycetes</taxon>
        <taxon>Micrococcales</taxon>
        <taxon>Micrococcaceae</taxon>
        <taxon>Citricoccus</taxon>
    </lineage>
</organism>
<feature type="region of interest" description="Disordered" evidence="2">
    <location>
        <begin position="1"/>
        <end position="21"/>
    </location>
</feature>
<dbReference type="Proteomes" id="UP000642509">
    <property type="component" value="Unassembled WGS sequence"/>
</dbReference>
<dbReference type="Gene3D" id="3.90.1300.10">
    <property type="entry name" value="Amidase signature (AS) domain"/>
    <property type="match status" value="1"/>
</dbReference>
<dbReference type="Pfam" id="PF01425">
    <property type="entry name" value="Amidase"/>
    <property type="match status" value="1"/>
</dbReference>